<reference evidence="1 2" key="1">
    <citation type="journal article" date="2023" name="bioRxiv">
        <title>An intranuclear bacterial parasite of deep-sea mussels expresses apoptosis inhibitors acquired from its host.</title>
        <authorList>
            <person name="Gonzalez Porras M.A."/>
            <person name="Assie A."/>
            <person name="Tietjen M."/>
            <person name="Violette M."/>
            <person name="Kleiner M."/>
            <person name="Gruber-Vodicka H."/>
            <person name="Dubilier N."/>
            <person name="Leisch N."/>
        </authorList>
    </citation>
    <scope>NUCLEOTIDE SEQUENCE [LARGE SCALE GENOMIC DNA]</scope>
    <source>
        <strain evidence="1">IAP13</strain>
    </source>
</reference>
<accession>A0AA90NP74</accession>
<dbReference type="EMBL" id="JASXSV010000038">
    <property type="protein sequence ID" value="MDP0590267.1"/>
    <property type="molecule type" value="Genomic_DNA"/>
</dbReference>
<keyword evidence="2" id="KW-1185">Reference proteome</keyword>
<dbReference type="AlphaFoldDB" id="A0AA90NP74"/>
<comment type="caution">
    <text evidence="1">The sequence shown here is derived from an EMBL/GenBank/DDBJ whole genome shotgun (WGS) entry which is preliminary data.</text>
</comment>
<evidence type="ECO:0000313" key="1">
    <source>
        <dbReference type="EMBL" id="MDP0590267.1"/>
    </source>
</evidence>
<name>A0AA90NP74_9GAMM</name>
<organism evidence="1 2">
    <name type="scientific">Candidatus Endonucleibacter bathymodioli</name>
    <dbReference type="NCBI Taxonomy" id="539814"/>
    <lineage>
        <taxon>Bacteria</taxon>
        <taxon>Pseudomonadati</taxon>
        <taxon>Pseudomonadota</taxon>
        <taxon>Gammaproteobacteria</taxon>
        <taxon>Oceanospirillales</taxon>
        <taxon>Endozoicomonadaceae</taxon>
        <taxon>Candidatus Endonucleibacter</taxon>
    </lineage>
</organism>
<evidence type="ECO:0000313" key="2">
    <source>
        <dbReference type="Proteomes" id="UP001178148"/>
    </source>
</evidence>
<protein>
    <submittedName>
        <fullName evidence="1">Uncharacterized protein</fullName>
    </submittedName>
</protein>
<sequence length="144" mass="17010">MNKLSSTGNEEFMDLVSDNNEDAASFFERIHEKYEKIKKSNQFMQKLLRKRLKSIDNLRRDNEILVQGTTHFIDDSIKVSEYCPEKENELYSKAKEINNCNVLYEMLEGQQEFMSRLYFSVAASEKQIETLRLVIKGYQHIDIL</sequence>
<gene>
    <name evidence="1" type="ORF">QS748_14190</name>
</gene>
<dbReference type="Proteomes" id="UP001178148">
    <property type="component" value="Unassembled WGS sequence"/>
</dbReference>
<proteinExistence type="predicted"/>